<dbReference type="Proteomes" id="UP000324748">
    <property type="component" value="Unassembled WGS sequence"/>
</dbReference>
<evidence type="ECO:0000256" key="1">
    <source>
        <dbReference type="ARBA" id="ARBA00023172"/>
    </source>
</evidence>
<dbReference type="PANTHER" id="PTHR34605:SF3">
    <property type="entry name" value="P CELL-TYPE AGGLUTINATION PROTEIN MAP4-LIKE-RELATED"/>
    <property type="match status" value="1"/>
</dbReference>
<dbReference type="GO" id="GO:0015074">
    <property type="term" value="P:DNA integration"/>
    <property type="evidence" value="ECO:0007669"/>
    <property type="project" value="InterPro"/>
</dbReference>
<protein>
    <recommendedName>
        <fullName evidence="5">Tyr recombinase domain-containing protein</fullName>
    </recommendedName>
</protein>
<keyword evidence="1" id="KW-0233">DNA recombination</keyword>
<keyword evidence="4" id="KW-1185">Reference proteome</keyword>
<dbReference type="InterPro" id="IPR013762">
    <property type="entry name" value="Integrase-like_cat_sf"/>
</dbReference>
<sequence length="716" mass="80532">MTLRLHVNLMITQPSSGSKRKQRFERLSQFFLSESNRCPLPFSPIVFLLNLRSATSPSDQPPHPLISHLTLRSATSPSDQPRGTFAVMSIDMNDILHGDLDDPNTRFEGVEDEPSPIPNEGRSSSNEFEHTDPTSLFDPLPTSIRDVEMTDRSVSHHDDDTIEEVCDKLQSQLKLDPQHLKIALITSKVNPSTWSCSSPISHFQCSICFRQKFVPEPGTAAVIFANAAYHQLDGPNTGIATQQTANFVFDQSFRVTIKQNRQDFVRKTARIILLLPTLEAYSNNPHKNGALPKTLFYRTLNAIEKQPDAWKEEHLQPSSNQDIPQSPSAYREAVGDLLKYQRSNLRVLLLRNILETKRIFITDHVPNHKAMLTSIYEDLPPKGGKMTTAEITHQVTTNYAMRARMCYARLVMVYFYVHKSKKDSQWSDIDERLAVLRGSSCEFQQHHSILVLNKDFLLFSQKRNYKSMKPEEFSVPTLEEVQASVGSPTKAPRRISNRPQYQPKAVVGSYPNRGHARSAHIGKLGQPRLRYLPRRDTPESLGGIGEVGSTLAPTSTPYVTFGADTLFGETATLTLRNTKTGLPGKPQLITLAEQRHVLCPVLAIKRRLSSAEGTRTSLFGYGTGDQRRHLTRSQAVSRLETIFAIGGFTGLKGHSFRVGGASFRAAFGMSTSDICLLGRWKSACYKLYLREYSSDDLKTTKALIRQFKRNWARMGL</sequence>
<dbReference type="GO" id="GO:0003677">
    <property type="term" value="F:DNA binding"/>
    <property type="evidence" value="ECO:0007669"/>
    <property type="project" value="InterPro"/>
</dbReference>
<dbReference type="OrthoDB" id="3254696at2759"/>
<organism evidence="3 4">
    <name type="scientific">Puccinia graminis f. sp. tritici</name>
    <dbReference type="NCBI Taxonomy" id="56615"/>
    <lineage>
        <taxon>Eukaryota</taxon>
        <taxon>Fungi</taxon>
        <taxon>Dikarya</taxon>
        <taxon>Basidiomycota</taxon>
        <taxon>Pucciniomycotina</taxon>
        <taxon>Pucciniomycetes</taxon>
        <taxon>Pucciniales</taxon>
        <taxon>Pucciniaceae</taxon>
        <taxon>Puccinia</taxon>
    </lineage>
</organism>
<gene>
    <name evidence="3" type="ORF">PGT21_007167</name>
</gene>
<evidence type="ECO:0008006" key="5">
    <source>
        <dbReference type="Google" id="ProtNLM"/>
    </source>
</evidence>
<dbReference type="EMBL" id="VSWC01000145">
    <property type="protein sequence ID" value="KAA1076438.1"/>
    <property type="molecule type" value="Genomic_DNA"/>
</dbReference>
<reference evidence="3 4" key="1">
    <citation type="submission" date="2019-05" db="EMBL/GenBank/DDBJ databases">
        <title>Emergence of the Ug99 lineage of the wheat stem rust pathogen through somatic hybridization.</title>
        <authorList>
            <person name="Li F."/>
            <person name="Upadhyaya N.M."/>
            <person name="Sperschneider J."/>
            <person name="Matny O."/>
            <person name="Nguyen-Phuc H."/>
            <person name="Mago R."/>
            <person name="Raley C."/>
            <person name="Miller M.E."/>
            <person name="Silverstein K.A.T."/>
            <person name="Henningsen E."/>
            <person name="Hirsch C.D."/>
            <person name="Visser B."/>
            <person name="Pretorius Z.A."/>
            <person name="Steffenson B.J."/>
            <person name="Schwessinger B."/>
            <person name="Dodds P.N."/>
            <person name="Figueroa M."/>
        </authorList>
    </citation>
    <scope>NUCLEOTIDE SEQUENCE [LARGE SCALE GENOMIC DNA]</scope>
    <source>
        <strain evidence="3">21-0</strain>
    </source>
</reference>
<dbReference type="Gene3D" id="1.10.443.10">
    <property type="entry name" value="Intergrase catalytic core"/>
    <property type="match status" value="1"/>
</dbReference>
<dbReference type="GO" id="GO:0006310">
    <property type="term" value="P:DNA recombination"/>
    <property type="evidence" value="ECO:0007669"/>
    <property type="project" value="UniProtKB-KW"/>
</dbReference>
<evidence type="ECO:0000313" key="4">
    <source>
        <dbReference type="Proteomes" id="UP000324748"/>
    </source>
</evidence>
<dbReference type="InterPro" id="IPR011010">
    <property type="entry name" value="DNA_brk_join_enz"/>
</dbReference>
<dbReference type="SUPFAM" id="SSF56349">
    <property type="entry name" value="DNA breaking-rejoining enzymes"/>
    <property type="match status" value="1"/>
</dbReference>
<dbReference type="AlphaFoldDB" id="A0A5B0MJJ6"/>
<evidence type="ECO:0000313" key="3">
    <source>
        <dbReference type="EMBL" id="KAA1076438.1"/>
    </source>
</evidence>
<evidence type="ECO:0000256" key="2">
    <source>
        <dbReference type="SAM" id="MobiDB-lite"/>
    </source>
</evidence>
<dbReference type="InterPro" id="IPR052925">
    <property type="entry name" value="Phage_Integrase-like_Recomb"/>
</dbReference>
<feature type="region of interest" description="Disordered" evidence="2">
    <location>
        <begin position="102"/>
        <end position="142"/>
    </location>
</feature>
<name>A0A5B0MJJ6_PUCGR</name>
<accession>A0A5B0MJJ6</accession>
<dbReference type="PANTHER" id="PTHR34605">
    <property type="entry name" value="PHAGE_INTEGRASE DOMAIN-CONTAINING PROTEIN"/>
    <property type="match status" value="1"/>
</dbReference>
<comment type="caution">
    <text evidence="3">The sequence shown here is derived from an EMBL/GenBank/DDBJ whole genome shotgun (WGS) entry which is preliminary data.</text>
</comment>
<proteinExistence type="predicted"/>